<feature type="compositionally biased region" description="Low complexity" evidence="1">
    <location>
        <begin position="245"/>
        <end position="254"/>
    </location>
</feature>
<organism evidence="2 3">
    <name type="scientific">Kitasatospora kazusensis</name>
    <dbReference type="NCBI Taxonomy" id="407974"/>
    <lineage>
        <taxon>Bacteria</taxon>
        <taxon>Bacillati</taxon>
        <taxon>Actinomycetota</taxon>
        <taxon>Actinomycetes</taxon>
        <taxon>Kitasatosporales</taxon>
        <taxon>Streptomycetaceae</taxon>
        <taxon>Kitasatospora</taxon>
    </lineage>
</organism>
<accession>A0ABN3A6S0</accession>
<gene>
    <name evidence="2" type="ORF">GCM10009760_54950</name>
</gene>
<evidence type="ECO:0000313" key="3">
    <source>
        <dbReference type="Proteomes" id="UP001422759"/>
    </source>
</evidence>
<dbReference type="EMBL" id="BAAANT010000045">
    <property type="protein sequence ID" value="GAA2155229.1"/>
    <property type="molecule type" value="Genomic_DNA"/>
</dbReference>
<dbReference type="Pfam" id="PF19594">
    <property type="entry name" value="DUF6099"/>
    <property type="match status" value="1"/>
</dbReference>
<dbReference type="Proteomes" id="UP001422759">
    <property type="component" value="Unassembled WGS sequence"/>
</dbReference>
<name>A0ABN3A6S0_9ACTN</name>
<feature type="region of interest" description="Disordered" evidence="1">
    <location>
        <begin position="213"/>
        <end position="254"/>
    </location>
</feature>
<keyword evidence="3" id="KW-1185">Reference proteome</keyword>
<dbReference type="RefSeq" id="WP_344468662.1">
    <property type="nucleotide sequence ID" value="NZ_BAAANT010000045.1"/>
</dbReference>
<evidence type="ECO:0000256" key="1">
    <source>
        <dbReference type="SAM" id="MobiDB-lite"/>
    </source>
</evidence>
<reference evidence="2 3" key="1">
    <citation type="journal article" date="2019" name="Int. J. Syst. Evol. Microbiol.">
        <title>The Global Catalogue of Microorganisms (GCM) 10K type strain sequencing project: providing services to taxonomists for standard genome sequencing and annotation.</title>
        <authorList>
            <consortium name="The Broad Institute Genomics Platform"/>
            <consortium name="The Broad Institute Genome Sequencing Center for Infectious Disease"/>
            <person name="Wu L."/>
            <person name="Ma J."/>
        </authorList>
    </citation>
    <scope>NUCLEOTIDE SEQUENCE [LARGE SCALE GENOMIC DNA]</scope>
    <source>
        <strain evidence="2 3">JCM 14560</strain>
    </source>
</reference>
<comment type="caution">
    <text evidence="2">The sequence shown here is derived from an EMBL/GenBank/DDBJ whole genome shotgun (WGS) entry which is preliminary data.</text>
</comment>
<sequence length="290" mass="30047">MDALRLIKTARHALAEARTVPDALTEAWQAGLLTEAVGARIAERDTGEVGALGQLLCDAGAHAVSCLDQPPTGPAPQDGVRPDWSREDWSRADWSGTGRAARLGEVGDLEPALEELGRLLHDVAETLVVLACGAETESLYWRCIDGVDAGSECKDLVAELLRAVRKETAAKDAAGCGRPAGCRGPGCAEPGPVTDQRAGGGLPMLLVPLRPPVAGRGYQPGAEDSAEPSAAGRPSADRMPEDCRSASSPARSSLREASSSCICASRFMGVAGVSDEGSDMRGPLQLNSAV</sequence>
<feature type="compositionally biased region" description="Basic and acidic residues" evidence="1">
    <location>
        <begin position="235"/>
        <end position="244"/>
    </location>
</feature>
<evidence type="ECO:0000313" key="2">
    <source>
        <dbReference type="EMBL" id="GAA2155229.1"/>
    </source>
</evidence>
<proteinExistence type="predicted"/>
<protein>
    <submittedName>
        <fullName evidence="2">Uncharacterized protein</fullName>
    </submittedName>
</protein>
<dbReference type="InterPro" id="IPR046081">
    <property type="entry name" value="DUF6099"/>
</dbReference>